<sequence>MEWTGYLRPLEHEVAEPITYFARVGDEAVRLNDWLGQTIRITFLKEKACCHCGRKIKKTYNNGYCFPCFRDLAENDLCIVKPHLCHYHEGTCRDDAFGDQHCMVPHYVYLALSSDVKVGITRKTNAFKRWVDQGAVAAVPIAEVPTRKAAGELELHLSQYIADKTDWRKMLKNEVAERDLWQVREEIREKVPEMFLPYWLEKTQMYRFTYPQLDRPEKMKSLGLDKQEEITGRLVGIKAQYLLLDHGVFHMRKHTGYKVTLAV</sequence>
<protein>
    <recommendedName>
        <fullName evidence="3">DUF2797 domain-containing protein</fullName>
    </recommendedName>
</protein>
<dbReference type="KEGG" id="pabs:JIR001_04200"/>
<organism evidence="1 2">
    <name type="scientific">Polycladomyces abyssicola</name>
    <dbReference type="NCBI Taxonomy" id="1125966"/>
    <lineage>
        <taxon>Bacteria</taxon>
        <taxon>Bacillati</taxon>
        <taxon>Bacillota</taxon>
        <taxon>Bacilli</taxon>
        <taxon>Bacillales</taxon>
        <taxon>Thermoactinomycetaceae</taxon>
        <taxon>Polycladomyces</taxon>
    </lineage>
</organism>
<dbReference type="RefSeq" id="WP_246512165.1">
    <property type="nucleotide sequence ID" value="NZ_AP024601.1"/>
</dbReference>
<dbReference type="Proteomes" id="UP000677436">
    <property type="component" value="Chromosome"/>
</dbReference>
<gene>
    <name evidence="1" type="ORF">JIR001_04200</name>
</gene>
<accession>A0A8D5UCC6</accession>
<evidence type="ECO:0000313" key="1">
    <source>
        <dbReference type="EMBL" id="BCU80637.1"/>
    </source>
</evidence>
<reference evidence="1" key="1">
    <citation type="journal article" date="2013" name="Int. J. Syst. Evol. Microbiol.">
        <title>Polycladomyces abyssicola gen. nov., sp. nov., a thermophilic filamentous bacterium isolated from hemipelagic sediment.</title>
        <authorList>
            <person name="Tsubouchi T."/>
            <person name="Shimane Y."/>
            <person name="Mori K."/>
            <person name="Usui K."/>
            <person name="Hiraki T."/>
            <person name="Tame A."/>
            <person name="Uematsu K."/>
            <person name="Maruyama T."/>
            <person name="Hatada Y."/>
        </authorList>
    </citation>
    <scope>NUCLEOTIDE SEQUENCE</scope>
    <source>
        <strain evidence="1">JIR-001</strain>
    </source>
</reference>
<evidence type="ECO:0008006" key="3">
    <source>
        <dbReference type="Google" id="ProtNLM"/>
    </source>
</evidence>
<keyword evidence="2" id="KW-1185">Reference proteome</keyword>
<dbReference type="InterPro" id="IPR021246">
    <property type="entry name" value="DUF2797"/>
</dbReference>
<dbReference type="Pfam" id="PF10977">
    <property type="entry name" value="DUF2797"/>
    <property type="match status" value="1"/>
</dbReference>
<name>A0A8D5UCC6_9BACL</name>
<proteinExistence type="predicted"/>
<dbReference type="EMBL" id="AP024601">
    <property type="protein sequence ID" value="BCU80637.1"/>
    <property type="molecule type" value="Genomic_DNA"/>
</dbReference>
<reference evidence="1" key="2">
    <citation type="journal article" date="2021" name="Microbiol. Resour. Announc.">
        <title>Complete Genome Sequence of Polycladomyces abyssicola JIR-001T, Isolated from Hemipelagic Sediment in Deep Seawater.</title>
        <authorList>
            <person name="Tsubouchi T."/>
            <person name="Kaneko Y."/>
        </authorList>
    </citation>
    <scope>NUCLEOTIDE SEQUENCE</scope>
    <source>
        <strain evidence="1">JIR-001</strain>
    </source>
</reference>
<dbReference type="AlphaFoldDB" id="A0A8D5UCC6"/>
<evidence type="ECO:0000313" key="2">
    <source>
        <dbReference type="Proteomes" id="UP000677436"/>
    </source>
</evidence>